<feature type="site" description="Transition state stabilizer" evidence="21">
    <location>
        <position position="454"/>
    </location>
</feature>
<accession>A0A7R8XAD8</accession>
<dbReference type="GO" id="GO:0098552">
    <property type="term" value="C:side of membrane"/>
    <property type="evidence" value="ECO:0007669"/>
    <property type="project" value="UniProtKB-KW"/>
</dbReference>
<keyword evidence="22" id="KW-0031">Aminopeptidase</keyword>
<keyword evidence="18" id="KW-0325">Glycoprotein</keyword>
<feature type="domain" description="Peptidase M1 membrane alanine aminopeptidase" evidence="23">
    <location>
        <begin position="297"/>
        <end position="527"/>
    </location>
</feature>
<evidence type="ECO:0000256" key="20">
    <source>
        <dbReference type="PIRSR" id="PIRSR634016-3"/>
    </source>
</evidence>
<keyword evidence="5" id="KW-1003">Cell membrane</keyword>
<dbReference type="InterPro" id="IPR050344">
    <property type="entry name" value="Peptidase_M1_aminopeptidases"/>
</dbReference>
<evidence type="ECO:0000256" key="13">
    <source>
        <dbReference type="ARBA" id="ARBA00022968"/>
    </source>
</evidence>
<dbReference type="EMBL" id="CAJPEV010001018">
    <property type="protein sequence ID" value="CAG0890180.1"/>
    <property type="molecule type" value="Genomic_DNA"/>
</dbReference>
<evidence type="ECO:0000256" key="11">
    <source>
        <dbReference type="ARBA" id="ARBA00022801"/>
    </source>
</evidence>
<dbReference type="GO" id="GO:0005886">
    <property type="term" value="C:plasma membrane"/>
    <property type="evidence" value="ECO:0007669"/>
    <property type="project" value="UniProtKB-SubCell"/>
</dbReference>
<dbReference type="InterPro" id="IPR024571">
    <property type="entry name" value="ERAP1-like_C_dom"/>
</dbReference>
<gene>
    <name evidence="26" type="ORF">DSTB1V02_LOCUS5888</name>
</gene>
<comment type="subcellular location">
    <subcellularLocation>
        <location evidence="3">Cell membrane</location>
        <topology evidence="3">Lipid-anchor</topology>
        <topology evidence="3">GPI-anchor</topology>
    </subcellularLocation>
    <subcellularLocation>
        <location evidence="2">Membrane</location>
        <topology evidence="2">Single-pass type II membrane protein</topology>
    </subcellularLocation>
</comment>
<evidence type="ECO:0000256" key="21">
    <source>
        <dbReference type="PIRSR" id="PIRSR634016-4"/>
    </source>
</evidence>
<evidence type="ECO:0000256" key="10">
    <source>
        <dbReference type="ARBA" id="ARBA00022729"/>
    </source>
</evidence>
<feature type="binding site" evidence="20">
    <location>
        <position position="368"/>
    </location>
    <ligand>
        <name>Zn(2+)</name>
        <dbReference type="ChEBI" id="CHEBI:29105"/>
        <note>catalytic</note>
    </ligand>
</feature>
<dbReference type="GO" id="GO:0043171">
    <property type="term" value="P:peptide catabolic process"/>
    <property type="evidence" value="ECO:0007669"/>
    <property type="project" value="TreeGrafter"/>
</dbReference>
<dbReference type="InterPro" id="IPR027268">
    <property type="entry name" value="Peptidase_M4/M1_CTD_sf"/>
</dbReference>
<keyword evidence="13" id="KW-0735">Signal-anchor</keyword>
<dbReference type="CDD" id="cd09601">
    <property type="entry name" value="M1_APN-Q_like"/>
    <property type="match status" value="1"/>
</dbReference>
<dbReference type="AlphaFoldDB" id="A0A7R8XAD8"/>
<dbReference type="PANTHER" id="PTHR11533">
    <property type="entry name" value="PROTEASE M1 ZINC METALLOPROTEASE"/>
    <property type="match status" value="1"/>
</dbReference>
<dbReference type="EC" id="3.4.11.-" evidence="22"/>
<dbReference type="InterPro" id="IPR045357">
    <property type="entry name" value="Aminopeptidase_N-like_N"/>
</dbReference>
<keyword evidence="15 22" id="KW-0482">Metalloprotease</keyword>
<keyword evidence="6" id="KW-0449">Lipoprotein</keyword>
<evidence type="ECO:0000256" key="5">
    <source>
        <dbReference type="ARBA" id="ARBA00022475"/>
    </source>
</evidence>
<evidence type="ECO:0000256" key="4">
    <source>
        <dbReference type="ARBA" id="ARBA00010136"/>
    </source>
</evidence>
<evidence type="ECO:0000256" key="16">
    <source>
        <dbReference type="ARBA" id="ARBA00023136"/>
    </source>
</evidence>
<evidence type="ECO:0000256" key="9">
    <source>
        <dbReference type="ARBA" id="ARBA00022723"/>
    </source>
</evidence>
<dbReference type="InterPro" id="IPR001930">
    <property type="entry name" value="Peptidase_M1"/>
</dbReference>
<keyword evidence="8 22" id="KW-0812">Transmembrane</keyword>
<reference evidence="26" key="1">
    <citation type="submission" date="2020-11" db="EMBL/GenBank/DDBJ databases">
        <authorList>
            <person name="Tran Van P."/>
        </authorList>
    </citation>
    <scope>NUCLEOTIDE SEQUENCE</scope>
</reference>
<keyword evidence="6" id="KW-0336">GPI-anchor</keyword>
<dbReference type="SUPFAM" id="SSF55486">
    <property type="entry name" value="Metalloproteases ('zincins'), catalytic domain"/>
    <property type="match status" value="1"/>
</dbReference>
<evidence type="ECO:0000256" key="8">
    <source>
        <dbReference type="ARBA" id="ARBA00022692"/>
    </source>
</evidence>
<evidence type="ECO:0000256" key="17">
    <source>
        <dbReference type="ARBA" id="ARBA00023157"/>
    </source>
</evidence>
<dbReference type="GO" id="GO:0070006">
    <property type="term" value="F:metalloaminopeptidase activity"/>
    <property type="evidence" value="ECO:0007669"/>
    <property type="project" value="TreeGrafter"/>
</dbReference>
<feature type="binding site" evidence="20">
    <location>
        <position position="391"/>
    </location>
    <ligand>
        <name>Zn(2+)</name>
        <dbReference type="ChEBI" id="CHEBI:29105"/>
        <note>catalytic</note>
    </ligand>
</feature>
<dbReference type="InterPro" id="IPR014782">
    <property type="entry name" value="Peptidase_M1_dom"/>
</dbReference>
<dbReference type="PANTHER" id="PTHR11533:SF294">
    <property type="entry name" value="THYROTROPIN-RELEASING HORMONE-DEGRADING ECTOENZYME"/>
    <property type="match status" value="1"/>
</dbReference>
<evidence type="ECO:0000256" key="14">
    <source>
        <dbReference type="ARBA" id="ARBA00022989"/>
    </source>
</evidence>
<keyword evidence="7 22" id="KW-0645">Protease</keyword>
<keyword evidence="14 22" id="KW-1133">Transmembrane helix</keyword>
<evidence type="ECO:0000256" key="6">
    <source>
        <dbReference type="ARBA" id="ARBA00022622"/>
    </source>
</evidence>
<dbReference type="InterPro" id="IPR042097">
    <property type="entry name" value="Aminopeptidase_N-like_N_sf"/>
</dbReference>
<keyword evidence="10" id="KW-0732">Signal</keyword>
<dbReference type="Proteomes" id="UP000677054">
    <property type="component" value="Unassembled WGS sequence"/>
</dbReference>
<feature type="binding site" evidence="20">
    <location>
        <position position="372"/>
    </location>
    <ligand>
        <name>Zn(2+)</name>
        <dbReference type="ChEBI" id="CHEBI:29105"/>
        <note>catalytic</note>
    </ligand>
</feature>
<dbReference type="GO" id="GO:0005737">
    <property type="term" value="C:cytoplasm"/>
    <property type="evidence" value="ECO:0007669"/>
    <property type="project" value="TreeGrafter"/>
</dbReference>
<evidence type="ECO:0000256" key="15">
    <source>
        <dbReference type="ARBA" id="ARBA00023049"/>
    </source>
</evidence>
<feature type="transmembrane region" description="Helical" evidence="22">
    <location>
        <begin position="7"/>
        <end position="30"/>
    </location>
</feature>
<dbReference type="GO" id="GO:0006508">
    <property type="term" value="P:proteolysis"/>
    <property type="evidence" value="ECO:0007669"/>
    <property type="project" value="UniProtKB-KW"/>
</dbReference>
<dbReference type="GO" id="GO:0042277">
    <property type="term" value="F:peptide binding"/>
    <property type="evidence" value="ECO:0007669"/>
    <property type="project" value="TreeGrafter"/>
</dbReference>
<dbReference type="SUPFAM" id="SSF63737">
    <property type="entry name" value="Leukotriene A4 hydrolase N-terminal domain"/>
    <property type="match status" value="1"/>
</dbReference>
<comment type="similarity">
    <text evidence="4 22">Belongs to the peptidase M1 family.</text>
</comment>
<comment type="cofactor">
    <cofactor evidence="20 22">
        <name>Zn(2+)</name>
        <dbReference type="ChEBI" id="CHEBI:29105"/>
    </cofactor>
    <text evidence="20 22">Binds 1 zinc ion per subunit.</text>
</comment>
<evidence type="ECO:0000259" key="25">
    <source>
        <dbReference type="Pfam" id="PF17900"/>
    </source>
</evidence>
<evidence type="ECO:0000313" key="26">
    <source>
        <dbReference type="EMBL" id="CAD7246024.1"/>
    </source>
</evidence>
<feature type="domain" description="Aminopeptidase N-like N-terminal" evidence="25">
    <location>
        <begin position="68"/>
        <end position="258"/>
    </location>
</feature>
<dbReference type="OrthoDB" id="510539at2759"/>
<organism evidence="26">
    <name type="scientific">Darwinula stevensoni</name>
    <dbReference type="NCBI Taxonomy" id="69355"/>
    <lineage>
        <taxon>Eukaryota</taxon>
        <taxon>Metazoa</taxon>
        <taxon>Ecdysozoa</taxon>
        <taxon>Arthropoda</taxon>
        <taxon>Crustacea</taxon>
        <taxon>Oligostraca</taxon>
        <taxon>Ostracoda</taxon>
        <taxon>Podocopa</taxon>
        <taxon>Podocopida</taxon>
        <taxon>Darwinulocopina</taxon>
        <taxon>Darwinuloidea</taxon>
        <taxon>Darwinulidae</taxon>
        <taxon>Darwinula</taxon>
    </lineage>
</organism>
<dbReference type="Pfam" id="PF11838">
    <property type="entry name" value="ERAP1_C"/>
    <property type="match status" value="1"/>
</dbReference>
<keyword evidence="9 20" id="KW-0479">Metal-binding</keyword>
<dbReference type="GO" id="GO:0005615">
    <property type="term" value="C:extracellular space"/>
    <property type="evidence" value="ECO:0007669"/>
    <property type="project" value="TreeGrafter"/>
</dbReference>
<evidence type="ECO:0000313" key="27">
    <source>
        <dbReference type="Proteomes" id="UP000677054"/>
    </source>
</evidence>
<dbReference type="Pfam" id="PF01433">
    <property type="entry name" value="Peptidase_M1"/>
    <property type="match status" value="1"/>
</dbReference>
<comment type="catalytic activity">
    <reaction evidence="1">
        <text>Release of an N-terminal amino acid, Xaa-|-Yaa- from a peptide, amide or arylamide. Xaa is preferably Ala, but may be most amino acids including Pro (slow action). When a terminal hydrophobic residue is followed by a prolyl residue, the two may be released as an intact Xaa-Pro dipeptide.</text>
        <dbReference type="EC" id="3.4.11.2"/>
    </reaction>
</comment>
<name>A0A7R8XAD8_9CRUS</name>
<dbReference type="Gene3D" id="2.60.40.1730">
    <property type="entry name" value="tricorn interacting facor f3 domain"/>
    <property type="match status" value="1"/>
</dbReference>
<keyword evidence="11 22" id="KW-0378">Hydrolase</keyword>
<keyword evidence="16 22" id="KW-0472">Membrane</keyword>
<dbReference type="Pfam" id="PF17900">
    <property type="entry name" value="Peptidase_M1_N"/>
    <property type="match status" value="1"/>
</dbReference>
<evidence type="ECO:0000259" key="23">
    <source>
        <dbReference type="Pfam" id="PF01433"/>
    </source>
</evidence>
<evidence type="ECO:0000256" key="1">
    <source>
        <dbReference type="ARBA" id="ARBA00000098"/>
    </source>
</evidence>
<proteinExistence type="inferred from homology"/>
<sequence>MAVSKVTVIVLVVLSLCAIVATGLLVYFFAGRYGDDDPVDVTNTTPTPPTTTPPSEVTDVRLPVHLHPTLYNIKILAKFDQENDYPLHGEATIDLACDSPGSNVTLHAKNLNVTSATVTTAEGTELAVSDRTYDPERDFFIAMLDEDLEAGKTYRIRMEYRGRLQRDLVGYYLSQYDEGDSTRNLAVTKFQPTDARKAFPCFDEPDFKANFSVSLGRPNGTNWVALSNMNSTGITGDTSEPGYVWESFETSVPMSTYLVAFAVSEFAADGANVSLAEGEIPFKVWARPEMIEFTQKAMEHGPAILKYFEEYFDIPYPLPKMDMIALPDFASGAMENWGLVTYREEYLLYQWNQTSAATLTRIVYIIAHELAHMWFGDLVTPVWWNDLWLNEGFASYVMYLGSERVEPNWSWMDQFVFSDLQDVLYLDSLENSHSISVEVNNPNQISQIFDRISYAKGASVIRMMSHFLTEKIFKKGVSDYLKAFQYDNAVQDDLWQYLEWAVGNATKPALPTLSALPGTVKDIMDSWTLFTGYPVVNATREGQTVTFQQKRFLLNPGASEKLTTLWYIPLNVIGSSNSTDDFDSTGAMAWLEKTGESVALGLPSEDEDWYLVNLQQTGYYRVNYDDGNWEALRAALAADHTVIPTINRAGLLDDALSLARAGLLDYRVALNLTGYLGSEKAYIPWAATIRNFNYIRGMIETTGTYDHYKAYILSLLRHVMTPGFNFPTLEEVPKDGNYTDVTGVMYETLIWTTACEMGEESCVDVTADLFKKWKDNYDESKPDEPTLNPSMKALVYCQGVREGGEDAWEFIYKHYNLTNYASERTLVLQAMACTNISKLLDRYLDLLLGEGGAIQRQDVSRAFAYIAANPHGRLDAFKFVRDNWDYLQATFGVGTAAFGRFITPFSSFNTETELALLEFLKDAHSNELGSAERAMEQTIESVQINIRWIGDNIDVVTDWLKMKNSVEVL</sequence>
<evidence type="ECO:0000256" key="22">
    <source>
        <dbReference type="RuleBase" id="RU364040"/>
    </source>
</evidence>
<dbReference type="PRINTS" id="PR00756">
    <property type="entry name" value="ALADIPTASE"/>
</dbReference>
<keyword evidence="17" id="KW-1015">Disulfide bond</keyword>
<evidence type="ECO:0000256" key="2">
    <source>
        <dbReference type="ARBA" id="ARBA00004606"/>
    </source>
</evidence>
<dbReference type="InterPro" id="IPR034016">
    <property type="entry name" value="M1_APN-typ"/>
</dbReference>
<dbReference type="EMBL" id="LR900535">
    <property type="protein sequence ID" value="CAD7246024.1"/>
    <property type="molecule type" value="Genomic_DNA"/>
</dbReference>
<evidence type="ECO:0000256" key="12">
    <source>
        <dbReference type="ARBA" id="ARBA00022833"/>
    </source>
</evidence>
<keyword evidence="12 20" id="KW-0862">Zinc</keyword>
<protein>
    <recommendedName>
        <fullName evidence="22">Aminopeptidase</fullName>
        <ecNumber evidence="22">3.4.11.-</ecNumber>
    </recommendedName>
</protein>
<dbReference type="Gene3D" id="1.25.50.20">
    <property type="match status" value="1"/>
</dbReference>
<evidence type="ECO:0000256" key="3">
    <source>
        <dbReference type="ARBA" id="ARBA00004609"/>
    </source>
</evidence>
<dbReference type="Gene3D" id="1.10.390.10">
    <property type="entry name" value="Neutral Protease Domain 2"/>
    <property type="match status" value="1"/>
</dbReference>
<dbReference type="GO" id="GO:0016285">
    <property type="term" value="F:alanyl aminopeptidase activity"/>
    <property type="evidence" value="ECO:0007669"/>
    <property type="project" value="UniProtKB-EC"/>
</dbReference>
<evidence type="ECO:0000256" key="19">
    <source>
        <dbReference type="PIRSR" id="PIRSR634016-1"/>
    </source>
</evidence>
<evidence type="ECO:0000256" key="18">
    <source>
        <dbReference type="ARBA" id="ARBA00023180"/>
    </source>
</evidence>
<feature type="domain" description="ERAP1-like C-terminal" evidence="24">
    <location>
        <begin position="609"/>
        <end position="943"/>
    </location>
</feature>
<evidence type="ECO:0000259" key="24">
    <source>
        <dbReference type="Pfam" id="PF11838"/>
    </source>
</evidence>
<evidence type="ECO:0000256" key="7">
    <source>
        <dbReference type="ARBA" id="ARBA00022670"/>
    </source>
</evidence>
<dbReference type="FunFam" id="2.60.40.1730:FF:000012">
    <property type="entry name" value="Aminopeptidase N"/>
    <property type="match status" value="1"/>
</dbReference>
<dbReference type="FunFam" id="1.25.50.20:FF:000001">
    <property type="entry name" value="Aminopeptidase"/>
    <property type="match status" value="1"/>
</dbReference>
<keyword evidence="27" id="KW-1185">Reference proteome</keyword>
<dbReference type="Gene3D" id="2.60.40.1910">
    <property type="match status" value="1"/>
</dbReference>
<dbReference type="GO" id="GO:0008270">
    <property type="term" value="F:zinc ion binding"/>
    <property type="evidence" value="ECO:0007669"/>
    <property type="project" value="UniProtKB-UniRule"/>
</dbReference>
<dbReference type="FunFam" id="1.10.390.10:FF:000016">
    <property type="entry name" value="Glutamyl aminopeptidase"/>
    <property type="match status" value="1"/>
</dbReference>
<feature type="active site" description="Proton acceptor" evidence="19">
    <location>
        <position position="369"/>
    </location>
</feature>
<dbReference type="FunFam" id="2.60.40.1910:FF:000008">
    <property type="entry name" value="Aminopeptidase"/>
    <property type="match status" value="1"/>
</dbReference>